<gene>
    <name evidence="1" type="ORF">QBC41DRAFT_340410</name>
</gene>
<dbReference type="Proteomes" id="UP001174997">
    <property type="component" value="Unassembled WGS sequence"/>
</dbReference>
<dbReference type="AlphaFoldDB" id="A0AA39Z3H0"/>
<dbReference type="EMBL" id="JAULSY010000129">
    <property type="protein sequence ID" value="KAK0663463.1"/>
    <property type="molecule type" value="Genomic_DNA"/>
</dbReference>
<proteinExistence type="predicted"/>
<organism evidence="1 2">
    <name type="scientific">Cercophora samala</name>
    <dbReference type="NCBI Taxonomy" id="330535"/>
    <lineage>
        <taxon>Eukaryota</taxon>
        <taxon>Fungi</taxon>
        <taxon>Dikarya</taxon>
        <taxon>Ascomycota</taxon>
        <taxon>Pezizomycotina</taxon>
        <taxon>Sordariomycetes</taxon>
        <taxon>Sordariomycetidae</taxon>
        <taxon>Sordariales</taxon>
        <taxon>Lasiosphaeriaceae</taxon>
        <taxon>Cercophora</taxon>
    </lineage>
</organism>
<comment type="caution">
    <text evidence="1">The sequence shown here is derived from an EMBL/GenBank/DDBJ whole genome shotgun (WGS) entry which is preliminary data.</text>
</comment>
<evidence type="ECO:0000313" key="1">
    <source>
        <dbReference type="EMBL" id="KAK0663463.1"/>
    </source>
</evidence>
<keyword evidence="2" id="KW-1185">Reference proteome</keyword>
<name>A0AA39Z3H0_9PEZI</name>
<accession>A0AA39Z3H0</accession>
<evidence type="ECO:0000313" key="2">
    <source>
        <dbReference type="Proteomes" id="UP001174997"/>
    </source>
</evidence>
<reference evidence="1" key="1">
    <citation type="submission" date="2023-06" db="EMBL/GenBank/DDBJ databases">
        <title>Genome-scale phylogeny and comparative genomics of the fungal order Sordariales.</title>
        <authorList>
            <consortium name="Lawrence Berkeley National Laboratory"/>
            <person name="Hensen N."/>
            <person name="Bonometti L."/>
            <person name="Westerberg I."/>
            <person name="Brannstrom I.O."/>
            <person name="Guillou S."/>
            <person name="Cros-Aarteil S."/>
            <person name="Calhoun S."/>
            <person name="Haridas S."/>
            <person name="Kuo A."/>
            <person name="Mondo S."/>
            <person name="Pangilinan J."/>
            <person name="Riley R."/>
            <person name="Labutti K."/>
            <person name="Andreopoulos B."/>
            <person name="Lipzen A."/>
            <person name="Chen C."/>
            <person name="Yanf M."/>
            <person name="Daum C."/>
            <person name="Ng V."/>
            <person name="Clum A."/>
            <person name="Steindorff A."/>
            <person name="Ohm R."/>
            <person name="Martin F."/>
            <person name="Silar P."/>
            <person name="Natvig D."/>
            <person name="Lalanne C."/>
            <person name="Gautier V."/>
            <person name="Ament-Velasquez S.L."/>
            <person name="Kruys A."/>
            <person name="Hutchinson M.I."/>
            <person name="Powell A.J."/>
            <person name="Barry K."/>
            <person name="Miller A.N."/>
            <person name="Grigoriev I.V."/>
            <person name="Debuchy R."/>
            <person name="Gladieux P."/>
            <person name="Thoren M.H."/>
            <person name="Johannesson H."/>
        </authorList>
    </citation>
    <scope>NUCLEOTIDE SEQUENCE</scope>
    <source>
        <strain evidence="1">CBS 307.81</strain>
    </source>
</reference>
<sequence>MRSNIGFDGPVWQYSFPPTALSPKFFPLVTPCYLSGTFTSDYIGKSTFVFLSFGPEPVRKIGNLVHEQAILGQPDNSLQDNRFRAEQFHPVHLAFLWLSRPPAATDMRTDQDSSVSVGERWGDRAVHNQAMAPINQFTGGFQADDDLPAIRLNRSTGPNPPDQAYQGIIKSEAHYHRLFSEYMNEQNHPHGDRIKTDIPSTDQDKEKKKKLLYEVLTAHYAGEENFQTTGIRELHPDQIEFAAYGTLLSVIRMSRGEIGVLKAHKGLNYKVYDSFTERWEALIALLQGFKAARFELLTKPGMMERFAANPTSEKVAKGTFARNNLRRNAEGKVARKLQGNIIKKRKREDGGWDIVSHEDENIVLHSGPPPSA</sequence>
<protein>
    <submittedName>
        <fullName evidence="1">Uncharacterized protein</fullName>
    </submittedName>
</protein>